<dbReference type="Gene3D" id="1.10.472.10">
    <property type="entry name" value="Cyclin-like"/>
    <property type="match status" value="1"/>
</dbReference>
<feature type="region of interest" description="Disordered" evidence="1">
    <location>
        <begin position="86"/>
        <end position="106"/>
    </location>
</feature>
<evidence type="ECO:0000256" key="1">
    <source>
        <dbReference type="SAM" id="MobiDB-lite"/>
    </source>
</evidence>
<dbReference type="AlphaFoldDB" id="A0A674B768"/>
<dbReference type="InterPro" id="IPR036915">
    <property type="entry name" value="Cyclin-like_sf"/>
</dbReference>
<feature type="compositionally biased region" description="Pro residues" evidence="1">
    <location>
        <begin position="208"/>
        <end position="230"/>
    </location>
</feature>
<organism evidence="2 3">
    <name type="scientific">Salmo trutta</name>
    <name type="common">Brown trout</name>
    <dbReference type="NCBI Taxonomy" id="8032"/>
    <lineage>
        <taxon>Eukaryota</taxon>
        <taxon>Metazoa</taxon>
        <taxon>Chordata</taxon>
        <taxon>Craniata</taxon>
        <taxon>Vertebrata</taxon>
        <taxon>Euteleostomi</taxon>
        <taxon>Actinopterygii</taxon>
        <taxon>Neopterygii</taxon>
        <taxon>Teleostei</taxon>
        <taxon>Protacanthopterygii</taxon>
        <taxon>Salmoniformes</taxon>
        <taxon>Salmonidae</taxon>
        <taxon>Salmoninae</taxon>
        <taxon>Salmo</taxon>
    </lineage>
</organism>
<feature type="compositionally biased region" description="Pro residues" evidence="1">
    <location>
        <begin position="335"/>
        <end position="355"/>
    </location>
</feature>
<dbReference type="GeneTree" id="ENSGT00940000156384"/>
<name>A0A674B768_SALTR</name>
<feature type="region of interest" description="Disordered" evidence="1">
    <location>
        <begin position="204"/>
        <end position="230"/>
    </location>
</feature>
<proteinExistence type="predicted"/>
<sequence>FQEILVGIFLDGNTEEIRDKNKVQKLVQMAWTFWEPEIIAVAVMYLGWTSKQFSRRWLEQFVQDVPVELLEDICHQILDLYSQGKQQMPQTSSEKTPPPPTPVPTPQQLQTFTQLPLPNPPVLPPLSKKVSPQTSPTLQLKQAHVSLTLELKGSCEGRHHALFMIKLTQLSCFDTHFPCCGLDMCDILFSLFLSVSLPEPVDSKIPRLEPPMPPLPTDLHQPPPLHHRPAPPPTSSYIMGIPTSSSYMSGKGSQSLQSMMKTEGPSYSTIPSLYGPPLAYHSHVYPPNTPPSGPPPLILHPRPPTPAGVQPQLPSPPRMPPAHGDYLPAMGIPPSSYPPHPGGQSQVPPPLPPGKPLQPYISLAKLSTAMPHEEPTC</sequence>
<reference evidence="2" key="1">
    <citation type="submission" date="2025-08" db="UniProtKB">
        <authorList>
            <consortium name="Ensembl"/>
        </authorList>
    </citation>
    <scope>IDENTIFICATION</scope>
</reference>
<feature type="region of interest" description="Disordered" evidence="1">
    <location>
        <begin position="284"/>
        <end position="355"/>
    </location>
</feature>
<accession>A0A674B768</accession>
<feature type="compositionally biased region" description="Pro residues" evidence="1">
    <location>
        <begin position="96"/>
        <end position="105"/>
    </location>
</feature>
<dbReference type="Proteomes" id="UP000472277">
    <property type="component" value="Chromosome 25"/>
</dbReference>
<evidence type="ECO:0000313" key="3">
    <source>
        <dbReference type="Proteomes" id="UP000472277"/>
    </source>
</evidence>
<reference evidence="2" key="2">
    <citation type="submission" date="2025-09" db="UniProtKB">
        <authorList>
            <consortium name="Ensembl"/>
        </authorList>
    </citation>
    <scope>IDENTIFICATION</scope>
</reference>
<dbReference type="InParanoid" id="A0A674B768"/>
<dbReference type="Ensembl" id="ENSSTUT00000071387.1">
    <property type="protein sequence ID" value="ENSSTUP00000067319.1"/>
    <property type="gene ID" value="ENSSTUG00000029423.1"/>
</dbReference>
<protein>
    <submittedName>
        <fullName evidence="2">Cyclin K</fullName>
    </submittedName>
</protein>
<feature type="compositionally biased region" description="Pro residues" evidence="1">
    <location>
        <begin position="287"/>
        <end position="306"/>
    </location>
</feature>
<keyword evidence="3" id="KW-1185">Reference proteome</keyword>
<dbReference type="SUPFAM" id="SSF47954">
    <property type="entry name" value="Cyclin-like"/>
    <property type="match status" value="1"/>
</dbReference>
<evidence type="ECO:0000313" key="2">
    <source>
        <dbReference type="Ensembl" id="ENSSTUP00000067319.1"/>
    </source>
</evidence>
<gene>
    <name evidence="2" type="primary">CCNK</name>
</gene>
<feature type="compositionally biased region" description="Polar residues" evidence="1">
    <location>
        <begin position="86"/>
        <end position="95"/>
    </location>
</feature>